<feature type="chain" id="PRO_5035921896" description="WAP domain-containing protein" evidence="1">
    <location>
        <begin position="17"/>
        <end position="89"/>
    </location>
</feature>
<evidence type="ECO:0008006" key="4">
    <source>
        <dbReference type="Google" id="ProtNLM"/>
    </source>
</evidence>
<evidence type="ECO:0000313" key="3">
    <source>
        <dbReference type="Proteomes" id="UP000494206"/>
    </source>
</evidence>
<organism evidence="2 3">
    <name type="scientific">Caenorhabditis bovis</name>
    <dbReference type="NCBI Taxonomy" id="2654633"/>
    <lineage>
        <taxon>Eukaryota</taxon>
        <taxon>Metazoa</taxon>
        <taxon>Ecdysozoa</taxon>
        <taxon>Nematoda</taxon>
        <taxon>Chromadorea</taxon>
        <taxon>Rhabditida</taxon>
        <taxon>Rhabditina</taxon>
        <taxon>Rhabditomorpha</taxon>
        <taxon>Rhabditoidea</taxon>
        <taxon>Rhabditidae</taxon>
        <taxon>Peloderinae</taxon>
        <taxon>Caenorhabditis</taxon>
    </lineage>
</organism>
<evidence type="ECO:0000313" key="2">
    <source>
        <dbReference type="EMBL" id="CAB3401691.1"/>
    </source>
</evidence>
<dbReference type="EMBL" id="CADEPM010000003">
    <property type="protein sequence ID" value="CAB3401691.1"/>
    <property type="molecule type" value="Genomic_DNA"/>
</dbReference>
<name>A0A8S1EKV7_9PELO</name>
<gene>
    <name evidence="2" type="ORF">CBOVIS_LOCUS4403</name>
</gene>
<evidence type="ECO:0000256" key="1">
    <source>
        <dbReference type="SAM" id="SignalP"/>
    </source>
</evidence>
<comment type="caution">
    <text evidence="2">The sequence shown here is derived from an EMBL/GenBank/DDBJ whole genome shotgun (WGS) entry which is preliminary data.</text>
</comment>
<proteinExistence type="predicted"/>
<protein>
    <recommendedName>
        <fullName evidence="4">WAP domain-containing protein</fullName>
    </recommendedName>
</protein>
<keyword evidence="1" id="KW-0732">Signal</keyword>
<keyword evidence="3" id="KW-1185">Reference proteome</keyword>
<dbReference type="PROSITE" id="PS51257">
    <property type="entry name" value="PROKAR_LIPOPROTEIN"/>
    <property type="match status" value="1"/>
</dbReference>
<reference evidence="2 3" key="1">
    <citation type="submission" date="2020-04" db="EMBL/GenBank/DDBJ databases">
        <authorList>
            <person name="Laetsch R D."/>
            <person name="Stevens L."/>
            <person name="Kumar S."/>
            <person name="Blaxter L. M."/>
        </authorList>
    </citation>
    <scope>NUCLEOTIDE SEQUENCE [LARGE SCALE GENOMIC DNA]</scope>
</reference>
<dbReference type="Proteomes" id="UP000494206">
    <property type="component" value="Unassembled WGS sequence"/>
</dbReference>
<dbReference type="OrthoDB" id="5848803at2759"/>
<feature type="signal peptide" evidence="1">
    <location>
        <begin position="1"/>
        <end position="16"/>
    </location>
</feature>
<sequence>MRFLIAFLVILGMIAACPNFDKYLNLFCKYGTEPKPCTIENYSAFKTACCSLSGKCSFSEFPKDQVCCFKQACLDRCFPGKRYQMGSVY</sequence>
<dbReference type="AlphaFoldDB" id="A0A8S1EKV7"/>
<accession>A0A8S1EKV7</accession>